<evidence type="ECO:0000259" key="1">
    <source>
        <dbReference type="PROSITE" id="PS50280"/>
    </source>
</evidence>
<sequence>MESRFKRSGEQMLSTFFENECFRIQRSQTAGLGAVAIRNLKEGDVILRERPLFTANASNVFEAYEKLTGRDKDVAMSLHANALLKPGTPRIQAVWKTNCFAVTDTVAGLFPVASRFNHACHPSQNVHFSFDRNSGLLILSIRAKHVAEGEELKVSYGIDRTPEDLYHLYGFICQCGTCSGMNPTVLGLEW</sequence>
<dbReference type="InterPro" id="IPR001214">
    <property type="entry name" value="SET_dom"/>
</dbReference>
<dbReference type="PANTHER" id="PTHR47332">
    <property type="entry name" value="SET DOMAIN-CONTAINING PROTEIN 5"/>
    <property type="match status" value="1"/>
</dbReference>
<dbReference type="EMBL" id="SRQM01000993">
    <property type="protein sequence ID" value="KAG6104298.1"/>
    <property type="molecule type" value="Genomic_DNA"/>
</dbReference>
<evidence type="ECO:0000313" key="3">
    <source>
        <dbReference type="Proteomes" id="UP000732380"/>
    </source>
</evidence>
<accession>A0A9P7PUN0</accession>
<keyword evidence="3" id="KW-1185">Reference proteome</keyword>
<evidence type="ECO:0000313" key="2">
    <source>
        <dbReference type="EMBL" id="KAG6104298.1"/>
    </source>
</evidence>
<reference evidence="2 3" key="1">
    <citation type="journal article" date="2020" name="bioRxiv">
        <title>Whole genome comparisons of ergot fungi reveals the divergence and evolution of species within the genus Claviceps are the result of varying mechanisms driving genome evolution and host range expansion.</title>
        <authorList>
            <person name="Wyka S.A."/>
            <person name="Mondo S.J."/>
            <person name="Liu M."/>
            <person name="Dettman J."/>
            <person name="Nalam V."/>
            <person name="Broders K.D."/>
        </authorList>
    </citation>
    <scope>NUCLEOTIDE SEQUENCE [LARGE SCALE GENOMIC DNA]</scope>
    <source>
        <strain evidence="2 3">LM576</strain>
    </source>
</reference>
<dbReference type="InterPro" id="IPR046341">
    <property type="entry name" value="SET_dom_sf"/>
</dbReference>
<dbReference type="SMART" id="SM00317">
    <property type="entry name" value="SET"/>
    <property type="match status" value="1"/>
</dbReference>
<feature type="domain" description="SET" evidence="1">
    <location>
        <begin position="20"/>
        <end position="157"/>
    </location>
</feature>
<dbReference type="SUPFAM" id="SSF82199">
    <property type="entry name" value="SET domain"/>
    <property type="match status" value="1"/>
</dbReference>
<protein>
    <recommendedName>
        <fullName evidence="1">SET domain-containing protein</fullName>
    </recommendedName>
</protein>
<dbReference type="Proteomes" id="UP000732380">
    <property type="component" value="Unassembled WGS sequence"/>
</dbReference>
<dbReference type="AlphaFoldDB" id="A0A9P7PUN0"/>
<dbReference type="CDD" id="cd20071">
    <property type="entry name" value="SET_SMYD"/>
    <property type="match status" value="1"/>
</dbReference>
<name>A0A9P7PUN0_9HYPO</name>
<dbReference type="PANTHER" id="PTHR47332:SF4">
    <property type="entry name" value="SET DOMAIN-CONTAINING PROTEIN 5"/>
    <property type="match status" value="1"/>
</dbReference>
<gene>
    <name evidence="2" type="ORF">E4U13_008439</name>
</gene>
<comment type="caution">
    <text evidence="2">The sequence shown here is derived from an EMBL/GenBank/DDBJ whole genome shotgun (WGS) entry which is preliminary data.</text>
</comment>
<organism evidence="2 3">
    <name type="scientific">Claviceps humidiphila</name>
    <dbReference type="NCBI Taxonomy" id="1294629"/>
    <lineage>
        <taxon>Eukaryota</taxon>
        <taxon>Fungi</taxon>
        <taxon>Dikarya</taxon>
        <taxon>Ascomycota</taxon>
        <taxon>Pezizomycotina</taxon>
        <taxon>Sordariomycetes</taxon>
        <taxon>Hypocreomycetidae</taxon>
        <taxon>Hypocreales</taxon>
        <taxon>Clavicipitaceae</taxon>
        <taxon>Claviceps</taxon>
    </lineage>
</organism>
<dbReference type="InterPro" id="IPR053185">
    <property type="entry name" value="SET_domain_protein"/>
</dbReference>
<dbReference type="Pfam" id="PF00856">
    <property type="entry name" value="SET"/>
    <property type="match status" value="1"/>
</dbReference>
<dbReference type="PROSITE" id="PS50280">
    <property type="entry name" value="SET"/>
    <property type="match status" value="1"/>
</dbReference>
<proteinExistence type="predicted"/>
<dbReference type="Gene3D" id="2.170.270.10">
    <property type="entry name" value="SET domain"/>
    <property type="match status" value="1"/>
</dbReference>